<dbReference type="GO" id="GO:0005829">
    <property type="term" value="C:cytosol"/>
    <property type="evidence" value="ECO:0007669"/>
    <property type="project" value="TreeGrafter"/>
</dbReference>
<proteinExistence type="inferred from homology"/>
<dbReference type="Gene3D" id="3.30.1330.40">
    <property type="entry name" value="RutC-like"/>
    <property type="match status" value="1"/>
</dbReference>
<dbReference type="FunFam" id="3.30.1330.40:FF:000001">
    <property type="entry name" value="L-PSP family endoribonuclease"/>
    <property type="match status" value="1"/>
</dbReference>
<keyword evidence="3" id="KW-1185">Reference proteome</keyword>
<comment type="caution">
    <text evidence="2">The sequence shown here is derived from an EMBL/GenBank/DDBJ whole genome shotgun (WGS) entry which is preliminary data.</text>
</comment>
<protein>
    <submittedName>
        <fullName evidence="2">RidA family protein</fullName>
    </submittedName>
</protein>
<evidence type="ECO:0000313" key="2">
    <source>
        <dbReference type="EMBL" id="MBB6693396.1"/>
    </source>
</evidence>
<reference evidence="2 3" key="1">
    <citation type="submission" date="2020-08" db="EMBL/GenBank/DDBJ databases">
        <title>Cohnella phylogeny.</title>
        <authorList>
            <person name="Dunlap C."/>
        </authorList>
    </citation>
    <scope>NUCLEOTIDE SEQUENCE [LARGE SCALE GENOMIC DNA]</scope>
    <source>
        <strain evidence="2 3">DSM 25239</strain>
    </source>
</reference>
<dbReference type="SUPFAM" id="SSF55298">
    <property type="entry name" value="YjgF-like"/>
    <property type="match status" value="1"/>
</dbReference>
<accession>A0A841TYQ0</accession>
<dbReference type="InterPro" id="IPR006056">
    <property type="entry name" value="RidA"/>
</dbReference>
<dbReference type="InterPro" id="IPR035959">
    <property type="entry name" value="RutC-like_sf"/>
</dbReference>
<dbReference type="InterPro" id="IPR006175">
    <property type="entry name" value="YjgF/YER057c/UK114"/>
</dbReference>
<sequence>MKKQIIRTDRAPLPAGSYSQAVKLGPTVYVAGTCPFELGSKKVLHPGDTAAQTKLVLEYISAILEEAGTSIDRVLKVTAFLDDLDEFAEYDREYAKFFPADPPARSTVEIGKFPPGMKVEIECTAYIPD</sequence>
<dbReference type="CDD" id="cd00448">
    <property type="entry name" value="YjgF_YER057c_UK114_family"/>
    <property type="match status" value="1"/>
</dbReference>
<organism evidence="2 3">
    <name type="scientific">Cohnella xylanilytica</name>
    <dbReference type="NCBI Taxonomy" id="557555"/>
    <lineage>
        <taxon>Bacteria</taxon>
        <taxon>Bacillati</taxon>
        <taxon>Bacillota</taxon>
        <taxon>Bacilli</taxon>
        <taxon>Bacillales</taxon>
        <taxon>Paenibacillaceae</taxon>
        <taxon>Cohnella</taxon>
    </lineage>
</organism>
<dbReference type="PANTHER" id="PTHR11803">
    <property type="entry name" value="2-IMINOBUTANOATE/2-IMINOPROPANOATE DEAMINASE RIDA"/>
    <property type="match status" value="1"/>
</dbReference>
<dbReference type="RefSeq" id="WP_185137378.1">
    <property type="nucleotide sequence ID" value="NZ_JACJVR010000072.1"/>
</dbReference>
<comment type="similarity">
    <text evidence="1">Belongs to the RutC family.</text>
</comment>
<dbReference type="NCBIfam" id="TIGR00004">
    <property type="entry name" value="Rid family detoxifying hydrolase"/>
    <property type="match status" value="1"/>
</dbReference>
<dbReference type="Pfam" id="PF01042">
    <property type="entry name" value="Ribonuc_L-PSP"/>
    <property type="match status" value="1"/>
</dbReference>
<dbReference type="PANTHER" id="PTHR11803:SF58">
    <property type="entry name" value="PROTEIN HMF1-RELATED"/>
    <property type="match status" value="1"/>
</dbReference>
<dbReference type="Proteomes" id="UP000553776">
    <property type="component" value="Unassembled WGS sequence"/>
</dbReference>
<dbReference type="GO" id="GO:0019239">
    <property type="term" value="F:deaminase activity"/>
    <property type="evidence" value="ECO:0007669"/>
    <property type="project" value="TreeGrafter"/>
</dbReference>
<dbReference type="EMBL" id="JACJVR010000072">
    <property type="protein sequence ID" value="MBB6693396.1"/>
    <property type="molecule type" value="Genomic_DNA"/>
</dbReference>
<evidence type="ECO:0000256" key="1">
    <source>
        <dbReference type="ARBA" id="ARBA00010552"/>
    </source>
</evidence>
<dbReference type="AlphaFoldDB" id="A0A841TYQ0"/>
<evidence type="ECO:0000313" key="3">
    <source>
        <dbReference type="Proteomes" id="UP000553776"/>
    </source>
</evidence>
<gene>
    <name evidence="2" type="ORF">H7B90_18565</name>
</gene>
<name>A0A841TYQ0_9BACL</name>